<protein>
    <recommendedName>
        <fullName evidence="2">AAA+ ATPase domain-containing protein</fullName>
    </recommendedName>
</protein>
<dbReference type="InterPro" id="IPR003593">
    <property type="entry name" value="AAA+_ATPase"/>
</dbReference>
<feature type="region of interest" description="Disordered" evidence="1">
    <location>
        <begin position="461"/>
        <end position="492"/>
    </location>
</feature>
<feature type="domain" description="AAA+ ATPase" evidence="2">
    <location>
        <begin position="25"/>
        <end position="329"/>
    </location>
</feature>
<sequence length="527" mass="58068">MGTPLVIAKKTTNTQQEIVLHSQFANRHGLIAGATGTGKTVTLKVLAENFSRIGVPVFLADAKGDVSSLAKAGESNPKFDERIKNLHIESIPFAASPVVFWDLFGEQGHPIRSTVSEIGPLLLAQILNLNDTQEGVLSAVFRIADDQGLLLIDFKDLKSMLTYVSEHAAEFKAEYGNLSPASLGAIQRNLLALADQGGDKFFGEPALDILDFIQTDSQGRGNINVLAADKLMNTPKLYATFLLWMLSELFEQLPEVGDLDKPKLVFFFDEAHLLFDNASPALQEKIEQVVRLIRSKGVGIYFVTQNPLDLPESVLGQLGNRVQHALRAFTPKDQKAVKTAADTFRANPEFKVDQAITELGVGEALISCLDEQGTPQMVERGWIMPPYSSFSPITHEERQACMNQSIIAGVYEKQLDRESAFEMLQNKVAERQQQALQAEQEKAAAKEKEALEKQQAKEAEVLARQQAREQERLAREQQKEAERAAKQREKLTQDIVGTFAKSAARSLGGSTGQKIVRGLLGSLFGKR</sequence>
<gene>
    <name evidence="3" type="ORF">SAMN05421732_11324</name>
</gene>
<dbReference type="RefSeq" id="WP_092820764.1">
    <property type="nucleotide sequence ID" value="NZ_BAABKJ010000013.1"/>
</dbReference>
<reference evidence="4" key="1">
    <citation type="submission" date="2016-09" db="EMBL/GenBank/DDBJ databases">
        <authorList>
            <person name="Varghese N."/>
            <person name="Submissions S."/>
        </authorList>
    </citation>
    <scope>NUCLEOTIDE SEQUENCE [LARGE SCALE GENOMIC DNA]</scope>
    <source>
        <strain evidence="4">ANC 4667</strain>
    </source>
</reference>
<evidence type="ECO:0000313" key="3">
    <source>
        <dbReference type="EMBL" id="SDC77745.1"/>
    </source>
</evidence>
<dbReference type="InterPro" id="IPR051162">
    <property type="entry name" value="T4SS_component"/>
</dbReference>
<keyword evidence="4" id="KW-1185">Reference proteome</keyword>
<dbReference type="AlphaFoldDB" id="A0A1G6PEI1"/>
<dbReference type="SMART" id="SM00382">
    <property type="entry name" value="AAA"/>
    <property type="match status" value="1"/>
</dbReference>
<dbReference type="PANTHER" id="PTHR30121">
    <property type="entry name" value="UNCHARACTERIZED PROTEIN YJGR-RELATED"/>
    <property type="match status" value="1"/>
</dbReference>
<dbReference type="Proteomes" id="UP000243468">
    <property type="component" value="Unassembled WGS sequence"/>
</dbReference>
<dbReference type="PANTHER" id="PTHR30121:SF6">
    <property type="entry name" value="SLR6007 PROTEIN"/>
    <property type="match status" value="1"/>
</dbReference>
<dbReference type="Gene3D" id="3.40.50.300">
    <property type="entry name" value="P-loop containing nucleotide triphosphate hydrolases"/>
    <property type="match status" value="2"/>
</dbReference>
<evidence type="ECO:0000259" key="2">
    <source>
        <dbReference type="SMART" id="SM00382"/>
    </source>
</evidence>
<dbReference type="InterPro" id="IPR027417">
    <property type="entry name" value="P-loop_NTPase"/>
</dbReference>
<dbReference type="STRING" id="1226327.SAMN05421732_11324"/>
<dbReference type="EMBL" id="FMYO01000013">
    <property type="protein sequence ID" value="SDC77745.1"/>
    <property type="molecule type" value="Genomic_DNA"/>
</dbReference>
<evidence type="ECO:0000313" key="4">
    <source>
        <dbReference type="Proteomes" id="UP000243468"/>
    </source>
</evidence>
<accession>A0A1G6PEI1</accession>
<dbReference type="CDD" id="cd01127">
    <property type="entry name" value="TrwB_TraG_TraD_VirD4"/>
    <property type="match status" value="1"/>
</dbReference>
<evidence type="ECO:0000256" key="1">
    <source>
        <dbReference type="SAM" id="MobiDB-lite"/>
    </source>
</evidence>
<dbReference type="OrthoDB" id="9758751at2"/>
<organism evidence="3 4">
    <name type="scientific">Acinetobacter kookii</name>
    <dbReference type="NCBI Taxonomy" id="1226327"/>
    <lineage>
        <taxon>Bacteria</taxon>
        <taxon>Pseudomonadati</taxon>
        <taxon>Pseudomonadota</taxon>
        <taxon>Gammaproteobacteria</taxon>
        <taxon>Moraxellales</taxon>
        <taxon>Moraxellaceae</taxon>
        <taxon>Acinetobacter</taxon>
    </lineage>
</organism>
<name>A0A1G6PEI1_9GAMM</name>
<proteinExistence type="predicted"/>
<dbReference type="Pfam" id="PF05872">
    <property type="entry name" value="HerA_C"/>
    <property type="match status" value="1"/>
</dbReference>
<dbReference type="SUPFAM" id="SSF52540">
    <property type="entry name" value="P-loop containing nucleoside triphosphate hydrolases"/>
    <property type="match status" value="1"/>
</dbReference>
<dbReference type="InterPro" id="IPR033186">
    <property type="entry name" value="HerA_C"/>
</dbReference>